<dbReference type="EMBL" id="AGZI01000017">
    <property type="protein sequence ID" value="EKU83255.1"/>
    <property type="molecule type" value="Genomic_DNA"/>
</dbReference>
<reference evidence="5 6" key="1">
    <citation type="submission" date="2012-09" db="EMBL/GenBank/DDBJ databases">
        <title>The Genome Sequence of Massilia timonae CCUG 45783.</title>
        <authorList>
            <consortium name="The Broad Institute Genome Sequencing Platform"/>
            <person name="Earl A."/>
            <person name="Ward D."/>
            <person name="Feldgarden M."/>
            <person name="Gevers D."/>
            <person name="Huys G."/>
            <person name="Walker B."/>
            <person name="Young S.K."/>
            <person name="Zeng Q."/>
            <person name="Gargeya S."/>
            <person name="Fitzgerald M."/>
            <person name="Haas B."/>
            <person name="Abouelleil A."/>
            <person name="Alvarado L."/>
            <person name="Arachchi H.M."/>
            <person name="Berlin A.M."/>
            <person name="Chapman S.B."/>
            <person name="Goldberg J."/>
            <person name="Griggs A."/>
            <person name="Gujja S."/>
            <person name="Hansen M."/>
            <person name="Howarth C."/>
            <person name="Imamovic A."/>
            <person name="Larimer J."/>
            <person name="McCowen C."/>
            <person name="Montmayeur A."/>
            <person name="Murphy C."/>
            <person name="Neiman D."/>
            <person name="Pearson M."/>
            <person name="Priest M."/>
            <person name="Roberts A."/>
            <person name="Saif S."/>
            <person name="Shea T."/>
            <person name="Sisk P."/>
            <person name="Sykes S."/>
            <person name="Wortman J."/>
            <person name="Nusbaum C."/>
            <person name="Birren B."/>
        </authorList>
    </citation>
    <scope>NUCLEOTIDE SEQUENCE [LARGE SCALE GENOMIC DNA]</scope>
    <source>
        <strain evidence="5 6">CCUG 45783</strain>
    </source>
</reference>
<proteinExistence type="predicted"/>
<dbReference type="InterPro" id="IPR046668">
    <property type="entry name" value="DUF6538"/>
</dbReference>
<dbReference type="RefSeq" id="WP_005665543.1">
    <property type="nucleotide sequence ID" value="NZ_JH992922.1"/>
</dbReference>
<keyword evidence="6" id="KW-1185">Reference proteome</keyword>
<dbReference type="HOGENOM" id="CLU_942703_0_0_4"/>
<evidence type="ECO:0000313" key="6">
    <source>
        <dbReference type="Proteomes" id="UP000009874"/>
    </source>
</evidence>
<evidence type="ECO:0000259" key="4">
    <source>
        <dbReference type="PROSITE" id="PS51900"/>
    </source>
</evidence>
<dbReference type="InterPro" id="IPR011010">
    <property type="entry name" value="DNA_brk_join_enz"/>
</dbReference>
<dbReference type="OrthoDB" id="9784724at2"/>
<dbReference type="InterPro" id="IPR044068">
    <property type="entry name" value="CB"/>
</dbReference>
<accession>K9E1G3</accession>
<organism evidence="5 6">
    <name type="scientific">Massilia timonae CCUG 45783</name>
    <dbReference type="NCBI Taxonomy" id="883126"/>
    <lineage>
        <taxon>Bacteria</taxon>
        <taxon>Pseudomonadati</taxon>
        <taxon>Pseudomonadota</taxon>
        <taxon>Betaproteobacteria</taxon>
        <taxon>Burkholderiales</taxon>
        <taxon>Oxalobacteraceae</taxon>
        <taxon>Telluria group</taxon>
        <taxon>Massilia</taxon>
    </lineage>
</organism>
<evidence type="ECO:0000256" key="2">
    <source>
        <dbReference type="ARBA" id="ARBA00023125"/>
    </source>
</evidence>
<evidence type="ECO:0000256" key="3">
    <source>
        <dbReference type="PROSITE-ProRule" id="PRU01248"/>
    </source>
</evidence>
<dbReference type="SUPFAM" id="SSF56349">
    <property type="entry name" value="DNA breaking-rejoining enzymes"/>
    <property type="match status" value="1"/>
</dbReference>
<comment type="caution">
    <text evidence="5">The sequence shown here is derived from an EMBL/GenBank/DDBJ whole genome shotgun (WGS) entry which is preliminary data.</text>
</comment>
<dbReference type="AlphaFoldDB" id="K9E1G3"/>
<dbReference type="PROSITE" id="PS51900">
    <property type="entry name" value="CB"/>
    <property type="match status" value="1"/>
</dbReference>
<dbReference type="InterPro" id="IPR010998">
    <property type="entry name" value="Integrase_recombinase_N"/>
</dbReference>
<dbReference type="eggNOG" id="COG0582">
    <property type="taxonomic scope" value="Bacteria"/>
</dbReference>
<sequence>MPLFSLSPIVSLKLKHIWKKPNSSLLYYRRRIPEDLKSLLEATGSEWAGKSQIVISLQTSDPKTAAPKIAKLTAQHDKEWKELRNPSKAGTLAQAESLLRNRGIDPAAPNEDEQALSHFFDIVEDSLPRRVKDNLQEAYEEDHPTNLKRDIDPYLPPTVAMALQIVQGRREFTLSDCLDQYLASRSEKTAKTAKIAFGYLRDFFKEDRGLAGIRRQEVNEFVKWLLAGNHNKAGKPVATTTVARYLNSIIAAVGRAIRENELKIDNQFSNVEIPNAGKDAQEHLVIHNSSVSKFA</sequence>
<dbReference type="Pfam" id="PF13102">
    <property type="entry name" value="Phage_int_SAM_5"/>
    <property type="match status" value="1"/>
</dbReference>
<keyword evidence="1" id="KW-0229">DNA integration</keyword>
<dbReference type="GO" id="GO:0003677">
    <property type="term" value="F:DNA binding"/>
    <property type="evidence" value="ECO:0007669"/>
    <property type="project" value="UniProtKB-UniRule"/>
</dbReference>
<protein>
    <recommendedName>
        <fullName evidence="4">Core-binding (CB) domain-containing protein</fullName>
    </recommendedName>
</protein>
<evidence type="ECO:0000313" key="5">
    <source>
        <dbReference type="EMBL" id="EKU83255.1"/>
    </source>
</evidence>
<dbReference type="Pfam" id="PF20172">
    <property type="entry name" value="DUF6538"/>
    <property type="match status" value="1"/>
</dbReference>
<keyword evidence="2 3" id="KW-0238">DNA-binding</keyword>
<name>K9E1G3_9BURK</name>
<dbReference type="Proteomes" id="UP000009874">
    <property type="component" value="Unassembled WGS sequence"/>
</dbReference>
<evidence type="ECO:0000256" key="1">
    <source>
        <dbReference type="ARBA" id="ARBA00022908"/>
    </source>
</evidence>
<gene>
    <name evidence="5" type="ORF">HMPREF9710_01653</name>
</gene>
<dbReference type="GO" id="GO:0015074">
    <property type="term" value="P:DNA integration"/>
    <property type="evidence" value="ECO:0007669"/>
    <property type="project" value="UniProtKB-KW"/>
</dbReference>
<feature type="domain" description="Core-binding (CB)" evidence="4">
    <location>
        <begin position="172"/>
        <end position="257"/>
    </location>
</feature>
<dbReference type="Gene3D" id="1.10.150.130">
    <property type="match status" value="1"/>
</dbReference>
<dbReference type="InterPro" id="IPR025269">
    <property type="entry name" value="SAM-like_dom"/>
</dbReference>